<reference evidence="1 2" key="1">
    <citation type="submission" date="2019-08" db="EMBL/GenBank/DDBJ databases">
        <authorList>
            <person name="Seo Y.L."/>
        </authorList>
    </citation>
    <scope>NUCLEOTIDE SEQUENCE [LARGE SCALE GENOMIC DNA]</scope>
    <source>
        <strain evidence="1 2">MaA-C15</strain>
    </source>
</reference>
<evidence type="ECO:0000313" key="1">
    <source>
        <dbReference type="EMBL" id="TYR33704.1"/>
    </source>
</evidence>
<proteinExistence type="predicted"/>
<dbReference type="RefSeq" id="WP_148913910.1">
    <property type="nucleotide sequence ID" value="NZ_VSZS01000058.1"/>
</dbReference>
<dbReference type="AlphaFoldDB" id="A0A5D4GZV0"/>
<dbReference type="Proteomes" id="UP000323258">
    <property type="component" value="Unassembled WGS sequence"/>
</dbReference>
<comment type="caution">
    <text evidence="1">The sequence shown here is derived from an EMBL/GenBank/DDBJ whole genome shotgun (WGS) entry which is preliminary data.</text>
</comment>
<protein>
    <submittedName>
        <fullName evidence="1">Uncharacterized protein</fullName>
    </submittedName>
</protein>
<name>A0A5D4GZV0_9HYPH</name>
<keyword evidence="2" id="KW-1185">Reference proteome</keyword>
<organism evidence="1 2">
    <name type="scientific">Neoaquamicrobium microcysteis</name>
    <dbReference type="NCBI Taxonomy" id="2682781"/>
    <lineage>
        <taxon>Bacteria</taxon>
        <taxon>Pseudomonadati</taxon>
        <taxon>Pseudomonadota</taxon>
        <taxon>Alphaproteobacteria</taxon>
        <taxon>Hyphomicrobiales</taxon>
        <taxon>Phyllobacteriaceae</taxon>
        <taxon>Neoaquamicrobium</taxon>
    </lineage>
</organism>
<dbReference type="EMBL" id="VSZS01000058">
    <property type="protein sequence ID" value="TYR33704.1"/>
    <property type="molecule type" value="Genomic_DNA"/>
</dbReference>
<gene>
    <name evidence="1" type="ORF">FY036_06510</name>
</gene>
<reference evidence="1 2" key="2">
    <citation type="submission" date="2019-09" db="EMBL/GenBank/DDBJ databases">
        <title>Mesorhizobium sp. MaA-C15 isolated from Microcystis aeruginosa.</title>
        <authorList>
            <person name="Jeong S.E."/>
            <person name="Jin H.M."/>
            <person name="Jeon C.O."/>
        </authorList>
    </citation>
    <scope>NUCLEOTIDE SEQUENCE [LARGE SCALE GENOMIC DNA]</scope>
    <source>
        <strain evidence="1 2">MaA-C15</strain>
    </source>
</reference>
<evidence type="ECO:0000313" key="2">
    <source>
        <dbReference type="Proteomes" id="UP000323258"/>
    </source>
</evidence>
<sequence length="82" mass="9350">MSLDDLRRSADWSGFCFDRGYEVFMFSKSLTRRQCEHLGLKYPAVEKGIYRCADAILPDEFHSDARIAARAIDAVISMEVAE</sequence>
<accession>A0A5D4GZV0</accession>